<dbReference type="InterPro" id="IPR050313">
    <property type="entry name" value="Carb_Metab_HTH_regulators"/>
</dbReference>
<dbReference type="SUPFAM" id="SSF100950">
    <property type="entry name" value="NagB/RpiA/CoA transferase-like"/>
    <property type="match status" value="1"/>
</dbReference>
<dbReference type="InterPro" id="IPR014036">
    <property type="entry name" value="DeoR-like_C"/>
</dbReference>
<evidence type="ECO:0000256" key="3">
    <source>
        <dbReference type="ARBA" id="ARBA00023015"/>
    </source>
</evidence>
<name>A0A822W1T7_STRSU</name>
<dbReference type="PROSITE" id="PS00894">
    <property type="entry name" value="HTH_DEOR_1"/>
    <property type="match status" value="1"/>
</dbReference>
<evidence type="ECO:0000313" key="9">
    <source>
        <dbReference type="Proteomes" id="UP000075081"/>
    </source>
</evidence>
<evidence type="ECO:0000256" key="6">
    <source>
        <dbReference type="ARBA" id="ARBA00024937"/>
    </source>
</evidence>
<dbReference type="SMART" id="SM00420">
    <property type="entry name" value="HTH_DEOR"/>
    <property type="match status" value="1"/>
</dbReference>
<dbReference type="InterPro" id="IPR036390">
    <property type="entry name" value="WH_DNA-bd_sf"/>
</dbReference>
<dbReference type="PANTHER" id="PTHR30363">
    <property type="entry name" value="HTH-TYPE TRANSCRIPTIONAL REGULATOR SRLR-RELATED"/>
    <property type="match status" value="1"/>
</dbReference>
<dbReference type="Proteomes" id="UP000075081">
    <property type="component" value="Unassembled WGS sequence"/>
</dbReference>
<sequence length="272" mass="30773">MERLDKIIQLVSQHEKIDVNSLAEQLDVSKVTIRKDLDKLESKGLLRREHGYAVLNSGDDLNIRMSFRYDVKKRIAKEAANLIADNETIMIESGSTCALLAEEICKTKRNVTIITNSYFIANYVRQYDSCQIILLGGEFQKDSQVTVGPLLHKMIQFFHVDKAFVGTDGYDSEHGFTGKNLMRSEVVQYMSDVAENMIVLTDSSKFTKRGTVRRFGLSQVAQVITDTSISEDLVKELENARVTVRRGQYEARKKKAVGKNSLSLLRRGEKPS</sequence>
<feature type="domain" description="HTH deoR-type" evidence="7">
    <location>
        <begin position="1"/>
        <end position="55"/>
    </location>
</feature>
<dbReference type="GO" id="GO:0003677">
    <property type="term" value="F:DNA binding"/>
    <property type="evidence" value="ECO:0007669"/>
    <property type="project" value="UniProtKB-KW"/>
</dbReference>
<dbReference type="Gene3D" id="3.40.50.1360">
    <property type="match status" value="1"/>
</dbReference>
<dbReference type="Pfam" id="PF08220">
    <property type="entry name" value="HTH_DeoR"/>
    <property type="match status" value="1"/>
</dbReference>
<dbReference type="SMART" id="SM01134">
    <property type="entry name" value="DeoRC"/>
    <property type="match status" value="1"/>
</dbReference>
<dbReference type="PRINTS" id="PR00037">
    <property type="entry name" value="HTHLACR"/>
</dbReference>
<dbReference type="InterPro" id="IPR037171">
    <property type="entry name" value="NagB/RpiA_transferase-like"/>
</dbReference>
<dbReference type="InterPro" id="IPR018356">
    <property type="entry name" value="Tscrpt_reg_HTH_DeoR_CS"/>
</dbReference>
<dbReference type="InterPro" id="IPR001034">
    <property type="entry name" value="DeoR_HTH"/>
</dbReference>
<comment type="caution">
    <text evidence="8">The sequence shown here is derived from an EMBL/GenBank/DDBJ whole genome shotgun (WGS) entry which is preliminary data.</text>
</comment>
<evidence type="ECO:0000313" key="8">
    <source>
        <dbReference type="EMBL" id="CZA82609.1"/>
    </source>
</evidence>
<accession>A0A822W1T7</accession>
<evidence type="ECO:0000256" key="5">
    <source>
        <dbReference type="ARBA" id="ARBA00023163"/>
    </source>
</evidence>
<keyword evidence="3" id="KW-0805">Transcription regulation</keyword>
<evidence type="ECO:0000256" key="4">
    <source>
        <dbReference type="ARBA" id="ARBA00023125"/>
    </source>
</evidence>
<proteinExistence type="predicted"/>
<comment type="function">
    <text evidence="6">Repressor of the lactose catabolism operon. Galactose-6-phosphate is the inducer.</text>
</comment>
<protein>
    <recommendedName>
        <fullName evidence="1">Lactose phosphotransferase system repressor</fullName>
    </recommendedName>
</protein>
<dbReference type="PROSITE" id="PS51000">
    <property type="entry name" value="HTH_DEOR_2"/>
    <property type="match status" value="1"/>
</dbReference>
<dbReference type="AlphaFoldDB" id="A0A822W1T7"/>
<dbReference type="Pfam" id="PF00455">
    <property type="entry name" value="DeoRC"/>
    <property type="match status" value="1"/>
</dbReference>
<keyword evidence="2" id="KW-0678">Repressor</keyword>
<gene>
    <name evidence="8" type="primary">ulaR</name>
    <name evidence="8" type="ORF">ERS156295_00368</name>
</gene>
<evidence type="ECO:0000256" key="2">
    <source>
        <dbReference type="ARBA" id="ARBA00022491"/>
    </source>
</evidence>
<dbReference type="Gene3D" id="1.10.10.10">
    <property type="entry name" value="Winged helix-like DNA-binding domain superfamily/Winged helix DNA-binding domain"/>
    <property type="match status" value="1"/>
</dbReference>
<dbReference type="SUPFAM" id="SSF46785">
    <property type="entry name" value="Winged helix' DNA-binding domain"/>
    <property type="match status" value="1"/>
</dbReference>
<organism evidence="8 9">
    <name type="scientific">Streptococcus suis</name>
    <dbReference type="NCBI Taxonomy" id="1307"/>
    <lineage>
        <taxon>Bacteria</taxon>
        <taxon>Bacillati</taxon>
        <taxon>Bacillota</taxon>
        <taxon>Bacilli</taxon>
        <taxon>Lactobacillales</taxon>
        <taxon>Streptococcaceae</taxon>
        <taxon>Streptococcus</taxon>
    </lineage>
</organism>
<dbReference type="PANTHER" id="PTHR30363:SF4">
    <property type="entry name" value="GLYCEROL-3-PHOSPHATE REGULON REPRESSOR"/>
    <property type="match status" value="1"/>
</dbReference>
<dbReference type="GO" id="GO:0003700">
    <property type="term" value="F:DNA-binding transcription factor activity"/>
    <property type="evidence" value="ECO:0007669"/>
    <property type="project" value="InterPro"/>
</dbReference>
<evidence type="ECO:0000259" key="7">
    <source>
        <dbReference type="PROSITE" id="PS51000"/>
    </source>
</evidence>
<keyword evidence="5" id="KW-0804">Transcription</keyword>
<dbReference type="InterPro" id="IPR036388">
    <property type="entry name" value="WH-like_DNA-bd_sf"/>
</dbReference>
<dbReference type="EMBL" id="FISW01000002">
    <property type="protein sequence ID" value="CZA82609.1"/>
    <property type="molecule type" value="Genomic_DNA"/>
</dbReference>
<evidence type="ECO:0000256" key="1">
    <source>
        <dbReference type="ARBA" id="ARBA00021390"/>
    </source>
</evidence>
<keyword evidence="4" id="KW-0238">DNA-binding</keyword>
<reference evidence="8 9" key="1">
    <citation type="submission" date="2016-02" db="EMBL/GenBank/DDBJ databases">
        <authorList>
            <consortium name="Pathogen Informatics"/>
        </authorList>
    </citation>
    <scope>NUCLEOTIDE SEQUENCE [LARGE SCALE GENOMIC DNA]</scope>
    <source>
        <strain evidence="8 9">FX230</strain>
    </source>
</reference>